<evidence type="ECO:0000313" key="1">
    <source>
        <dbReference type="EMBL" id="ETO21360.1"/>
    </source>
</evidence>
<comment type="caution">
    <text evidence="1">The sequence shown here is derived from an EMBL/GenBank/DDBJ whole genome shotgun (WGS) entry which is preliminary data.</text>
</comment>
<organism evidence="1 2">
    <name type="scientific">Reticulomyxa filosa</name>
    <dbReference type="NCBI Taxonomy" id="46433"/>
    <lineage>
        <taxon>Eukaryota</taxon>
        <taxon>Sar</taxon>
        <taxon>Rhizaria</taxon>
        <taxon>Retaria</taxon>
        <taxon>Foraminifera</taxon>
        <taxon>Monothalamids</taxon>
        <taxon>Reticulomyxidae</taxon>
        <taxon>Reticulomyxa</taxon>
    </lineage>
</organism>
<accession>X6N504</accession>
<sequence>MKPRDSKTRERQEHDRLVAERCTWKVPLTHLITTSRLDGNYKKSKKVNDYYKQVIKEKINFNYEDDNVCKTANDFVQELIEASQYEERCAFRRVYGVVLGGSLQKRLAIQHKFDGDIIFLFHLKKKIKKTSAKELAKDQRSNFRIISNHKRNLGIEYEGYEYDILVAFTYEVRLYCCFHYKANKQHVYLLNNNELKIAASDLLHHYKQYKDAIDIVQNTNVHSSDDIDFLHCNMSAALTILSTYYVRESFIGTETRLAILVLKAWKQYLVRRHPHILIKSISIEMLCVYAKYLIARNRKKKRASQNSDYSDSDGKEDNEDDNDNEIEITLLDIIQQCLLLLIYIGEQTRIPRSCTLMWPYQKNQSLLWSRALISTNGCTNKTQPL</sequence>
<reference evidence="1 2" key="1">
    <citation type="journal article" date="2013" name="Curr. Biol.">
        <title>The Genome of the Foraminiferan Reticulomyxa filosa.</title>
        <authorList>
            <person name="Glockner G."/>
            <person name="Hulsmann N."/>
            <person name="Schleicher M."/>
            <person name="Noegel A.A."/>
            <person name="Eichinger L."/>
            <person name="Gallinger C."/>
            <person name="Pawlowski J."/>
            <person name="Sierra R."/>
            <person name="Euteneuer U."/>
            <person name="Pillet L."/>
            <person name="Moustafa A."/>
            <person name="Platzer M."/>
            <person name="Groth M."/>
            <person name="Szafranski K."/>
            <person name="Schliwa M."/>
        </authorList>
    </citation>
    <scope>NUCLEOTIDE SEQUENCE [LARGE SCALE GENOMIC DNA]</scope>
</reference>
<dbReference type="AlphaFoldDB" id="X6N504"/>
<dbReference type="SUPFAM" id="SSF81301">
    <property type="entry name" value="Nucleotidyltransferase"/>
    <property type="match status" value="1"/>
</dbReference>
<name>X6N504_RETFI</name>
<evidence type="ECO:0000313" key="2">
    <source>
        <dbReference type="Proteomes" id="UP000023152"/>
    </source>
</evidence>
<dbReference type="EMBL" id="ASPP01011699">
    <property type="protein sequence ID" value="ETO21360.1"/>
    <property type="molecule type" value="Genomic_DNA"/>
</dbReference>
<protein>
    <submittedName>
        <fullName evidence="1">Uncharacterized protein</fullName>
    </submittedName>
</protein>
<proteinExistence type="predicted"/>
<dbReference type="Proteomes" id="UP000023152">
    <property type="component" value="Unassembled WGS sequence"/>
</dbReference>
<gene>
    <name evidence="1" type="ORF">RFI_15844</name>
</gene>
<keyword evidence="2" id="KW-1185">Reference proteome</keyword>
<dbReference type="InterPro" id="IPR043519">
    <property type="entry name" value="NT_sf"/>
</dbReference>